<dbReference type="GeneID" id="25263029"/>
<feature type="compositionally biased region" description="Acidic residues" evidence="4">
    <location>
        <begin position="354"/>
        <end position="363"/>
    </location>
</feature>
<feature type="region of interest" description="Disordered" evidence="4">
    <location>
        <begin position="1071"/>
        <end position="1132"/>
    </location>
</feature>
<keyword evidence="3" id="KW-0808">Transferase</keyword>
<feature type="compositionally biased region" description="Basic and acidic residues" evidence="4">
    <location>
        <begin position="1973"/>
        <end position="1990"/>
    </location>
</feature>
<feature type="region of interest" description="Disordered" evidence="4">
    <location>
        <begin position="1845"/>
        <end position="1874"/>
    </location>
</feature>
<dbReference type="PANTHER" id="PTHR45748">
    <property type="entry name" value="1-PHOSPHATIDYLINOSITOL 3-PHOSPHATE 5-KINASE-RELATED"/>
    <property type="match status" value="1"/>
</dbReference>
<dbReference type="STRING" id="1037660.A0A066VIK9"/>
<feature type="region of interest" description="Disordered" evidence="4">
    <location>
        <begin position="1778"/>
        <end position="1818"/>
    </location>
</feature>
<feature type="compositionally biased region" description="Low complexity" evidence="4">
    <location>
        <begin position="1954"/>
        <end position="1967"/>
    </location>
</feature>
<feature type="region of interest" description="Disordered" evidence="4">
    <location>
        <begin position="322"/>
        <end position="363"/>
    </location>
</feature>
<feature type="compositionally biased region" description="Polar residues" evidence="4">
    <location>
        <begin position="339"/>
        <end position="350"/>
    </location>
</feature>
<feature type="region of interest" description="Disordered" evidence="4">
    <location>
        <begin position="628"/>
        <end position="692"/>
    </location>
</feature>
<feature type="compositionally biased region" description="Low complexity" evidence="4">
    <location>
        <begin position="109"/>
        <end position="122"/>
    </location>
</feature>
<dbReference type="InterPro" id="IPR027483">
    <property type="entry name" value="PInositol-4-P-4/5-kinase_C_sf"/>
</dbReference>
<evidence type="ECO:0000256" key="4">
    <source>
        <dbReference type="SAM" id="MobiDB-lite"/>
    </source>
</evidence>
<dbReference type="CDD" id="cd17300">
    <property type="entry name" value="PIPKc_PIKfyve"/>
    <property type="match status" value="1"/>
</dbReference>
<feature type="compositionally biased region" description="Polar residues" evidence="4">
    <location>
        <begin position="2054"/>
        <end position="2066"/>
    </location>
</feature>
<keyword evidence="2 3" id="KW-0067">ATP-binding</keyword>
<reference evidence="6 7" key="1">
    <citation type="submission" date="2014-05" db="EMBL/GenBank/DDBJ databases">
        <title>Draft genome sequence of a rare smut relative, Tilletiaria anomala UBC 951.</title>
        <authorList>
            <consortium name="DOE Joint Genome Institute"/>
            <person name="Toome M."/>
            <person name="Kuo A."/>
            <person name="Henrissat B."/>
            <person name="Lipzen A."/>
            <person name="Tritt A."/>
            <person name="Yoshinaga Y."/>
            <person name="Zane M."/>
            <person name="Barry K."/>
            <person name="Grigoriev I.V."/>
            <person name="Spatafora J.W."/>
            <person name="Aimea M.C."/>
        </authorList>
    </citation>
    <scope>NUCLEOTIDE SEQUENCE [LARGE SCALE GENOMIC DNA]</scope>
    <source>
        <strain evidence="6 7">UBC 951</strain>
    </source>
</reference>
<dbReference type="SMART" id="SM00330">
    <property type="entry name" value="PIPKc"/>
    <property type="match status" value="1"/>
</dbReference>
<feature type="region of interest" description="Disordered" evidence="4">
    <location>
        <begin position="243"/>
        <end position="281"/>
    </location>
</feature>
<evidence type="ECO:0000313" key="6">
    <source>
        <dbReference type="EMBL" id="KDN38395.1"/>
    </source>
</evidence>
<protein>
    <recommendedName>
        <fullName evidence="5">PIPK domain-containing protein</fullName>
    </recommendedName>
</protein>
<feature type="compositionally biased region" description="Polar residues" evidence="4">
    <location>
        <begin position="255"/>
        <end position="265"/>
    </location>
</feature>
<dbReference type="PANTHER" id="PTHR45748:SF7">
    <property type="entry name" value="1-PHOSPHATIDYLINOSITOL 3-PHOSPHATE 5-KINASE-RELATED"/>
    <property type="match status" value="1"/>
</dbReference>
<feature type="compositionally biased region" description="Low complexity" evidence="4">
    <location>
        <begin position="1786"/>
        <end position="1806"/>
    </location>
</feature>
<dbReference type="InterPro" id="IPR002498">
    <property type="entry name" value="PInositol-4-P-4/5-kinase_core"/>
</dbReference>
<feature type="compositionally biased region" description="Low complexity" evidence="4">
    <location>
        <begin position="670"/>
        <end position="692"/>
    </location>
</feature>
<evidence type="ECO:0000313" key="7">
    <source>
        <dbReference type="Proteomes" id="UP000027361"/>
    </source>
</evidence>
<evidence type="ECO:0000256" key="3">
    <source>
        <dbReference type="PROSITE-ProRule" id="PRU00781"/>
    </source>
</evidence>
<dbReference type="Pfam" id="PF01504">
    <property type="entry name" value="PIP5K"/>
    <property type="match status" value="1"/>
</dbReference>
<dbReference type="GO" id="GO:0010008">
    <property type="term" value="C:endosome membrane"/>
    <property type="evidence" value="ECO:0007669"/>
    <property type="project" value="TreeGrafter"/>
</dbReference>
<feature type="compositionally biased region" description="Polar residues" evidence="4">
    <location>
        <begin position="1024"/>
        <end position="1042"/>
    </location>
</feature>
<dbReference type="GO" id="GO:0000329">
    <property type="term" value="C:fungal-type vacuole membrane"/>
    <property type="evidence" value="ECO:0007669"/>
    <property type="project" value="TreeGrafter"/>
</dbReference>
<dbReference type="OrthoDB" id="158357at2759"/>
<feature type="compositionally biased region" description="Low complexity" evidence="4">
    <location>
        <begin position="72"/>
        <end position="82"/>
    </location>
</feature>
<dbReference type="InterPro" id="IPR044769">
    <property type="entry name" value="PIKfyve_PIPKc"/>
</dbReference>
<gene>
    <name evidence="6" type="ORF">K437DRAFT_240138</name>
</gene>
<feature type="region of interest" description="Disordered" evidence="4">
    <location>
        <begin position="1"/>
        <end position="122"/>
    </location>
</feature>
<feature type="region of interest" description="Disordered" evidence="4">
    <location>
        <begin position="160"/>
        <end position="209"/>
    </location>
</feature>
<feature type="compositionally biased region" description="Low complexity" evidence="4">
    <location>
        <begin position="499"/>
        <end position="508"/>
    </location>
</feature>
<comment type="caution">
    <text evidence="6">The sequence shown here is derived from an EMBL/GenBank/DDBJ whole genome shotgun (WGS) entry which is preliminary data.</text>
</comment>
<dbReference type="InterPro" id="IPR027484">
    <property type="entry name" value="PInositol-4-P-5-kinase_N"/>
</dbReference>
<feature type="compositionally biased region" description="Basic and acidic residues" evidence="4">
    <location>
        <begin position="1"/>
        <end position="11"/>
    </location>
</feature>
<dbReference type="GO" id="GO:0046854">
    <property type="term" value="P:phosphatidylinositol phosphate biosynthetic process"/>
    <property type="evidence" value="ECO:0007669"/>
    <property type="project" value="TreeGrafter"/>
</dbReference>
<feature type="region of interest" description="Disordered" evidence="4">
    <location>
        <begin position="2013"/>
        <end position="2079"/>
    </location>
</feature>
<feature type="region of interest" description="Disordered" evidence="4">
    <location>
        <begin position="1024"/>
        <end position="1051"/>
    </location>
</feature>
<dbReference type="HOGENOM" id="CLU_228013_0_0_1"/>
<keyword evidence="3" id="KW-0418">Kinase</keyword>
<dbReference type="GO" id="GO:0005524">
    <property type="term" value="F:ATP binding"/>
    <property type="evidence" value="ECO:0007669"/>
    <property type="project" value="UniProtKB-UniRule"/>
</dbReference>
<sequence length="2428" mass="260184">MVEAQQTRKEGGAAAPSPPSSPPGRPATPVTMAEENEADADSGQFASAVTPRPKKKWPGPLEAAAFLPHLPSLTSNNSKSSSDAQLTNGQAPLVRPPLPSPAPSGRSVSGASIASNADAASISSAASIVSEASSKASSNSNWRATLELSLPTQRRLIRKPLPLLPGDGPSQKVGSSGKSGARANCPADGNVAGQDTASGASKPPEKTQWTRAELDEFVEMWWPEEMPPLDEAFVRHLHRVEGASSASADEETVLSIVSESGSQRTQGDELTDGQQGGEEEAIDEHAKQLLRQGLGLGLDLECEEHLKQILLHAWAAPTSNAISSKQTPAPQSDKDATLQAPNKASTTKESATGGDDDADEYEPLGETTAPQLFSATLDAMRYLSSPATMASLQRTAAMKWRAEIQLRSSLASADADAAHSPSGAAATSGSSAAAAMASGDGAYAALAAAALAAKGWAKLGLTGGGGWSAAALARAGGFAAETASALAVVGAAPLQRSHSSSHFPFSAPQDAQRGGTDLPHDAPEAFGDVEGAAIDQLLGEEERTRLRKRDVAIKILGNALWFARHYAALGSPAGTLTSQCDAEARIPREGGADGGNTLRASAAVRMADAVNPYDRMLDAATPVKPKKIERNALPQFPSKAAATTAITSGTEDSTCNTHAQAPTVDGDQNAGSDAQAASTTSAAPSAAPSPVLPAQTEAGTVLGVMASHSSPTHDAPKDAASTEARGQSAESDRSVRNPRAGPPKVSKAQQQLASLNIAAGVAFQAKARAIGDVGSSTAAADELQALASRIRTVAPTSSHASLRSIAYTLSNRNEAEENETAALERAKREYAEEISKQCVEWAKMVVCRTCIDLRVAGEPRTPSGAGGTRFGRHERSGTIKAHSASCAARMAAKRERPAQQASEASDRTLKSVNRSSQRSTVVWVPDIFEGEDLFPLAAGHWQDSDTAKRVRCVGGTFKVEVEEEDEGLRVLELLRLLVYAGSAMLLESAFMLDSGLAAPRRPPRSSSTALERYASVSSTATAIPLSQAQPSTVVEPTSSSDETGALTPRAHEHKHGWGRFWNILGSGATPEAQAGAPSLPPLAGEASSARSSLSLVHHRTSSDVSSHARRGSDGLPRSLTRPDSTSSPRKHRGKIAHLFKIISKSGGRDEKHVKQVDEAASIVVLQSEDTLTTALQAAAPLPRWERPRFAKQPARAFVSVSPRVNDSKQHLAPQVFDYVEHFVLHQHFGLLVQAPSGTDVLGARQNVGLHIADTPSAKYHSDSASHRSVSGRSATSEVSACSVASKQDVAKSSAATYPAVAGQHDLVRFYSKHGSLKDVPLGEVIEEICLMAAAMPLEQEPTAKSKSSASAQQAVVPPVRQVAVHYVNGGRLISLQAQASVTPKAKAPVLSQVKEAEKPTVGAKNDSEIKAVAAILHLDHDQARKALAAAENAVRVDASQTADGTLLSKKGIYMWRASPGRGKQSPMRPMSEATYLMSFSKFLEAMMYNAALQEQEVSTDRPWPPNKDPENDARLPPLRFFRLGDSLVKVSTRRFKMFHLHLQGPVLAPLDRTSALMQSPEPINRSLNAGTRLEIQAFFSSVKHQLTAMEGIFVARELDEHGKTIKLRLRNKTSFSSVSTPGSEYTESVFWQSEDGTEDTASTHSVRWHPLALLTRLRTSLRTDEFGLYGMLKETKPIYINDVRKVFYDCARSAKNRLSAWTRKHLTKDELKAMGSPNFEEPEYFAQGKHPFPGSSVLVREDEPLSIIAFSLTSRDFQREIVVQKAQHDEPDAAILEWRSGVSEPSAKGSSISSRSTSTKNSSRINPDALDPDQDEVFYRPEPVNAVMKRKKRNKEGSMLSLKLRRVASSISQPSERKEDVENEGPSFVDDKSPALVEPKNVEAASAAIEVNIQIEPAPDTDHTIGEAGTTTSTIESGTVSSNATNSTFRARITQVHRRPKSLASIFMRHEADASSAGEESSVETSSLADTTTPKDDSEPARKKRQEETTRMSIAPSALNAIWSVGSGFTNGTGAQDASKTEASEPTTTGSRLLQESNSSTAGTTASCAPPSTGKGTSSRAMPSSRLQDKHPQSPHIKHSLYHGKTKVSCVSWFAEEFAALREKWGVSLDGFAESLSRCHSWTASGGKSRSAFYKTADGRFLAKQLVTVWSVDEKEAFLEFAPSYIRYMAASMTKQEPTLLVKIAGVYSIKVKDTETHETKLKINVMILENLFADLDDAEKSEKAGMRMLRFDLKGIRDRRIKNANYRDNPDGHVWWDAEWIENYKQRAFILEAEMDTFQQALRNDTAFLTASNVMDYSLLVGVVEPLPKVSGVRESGDEGQERITSSFRVRIVDYIGAFTLAKQLESSSKKALKTQDGKSNVTILPPAEYAERFSNAMRTYFIGCPAHGWLGLDGTMQAIRSNAPWELERTSTDEDDSMTSLLPSVL</sequence>
<keyword evidence="1 3" id="KW-0547">Nucleotide-binding</keyword>
<dbReference type="Proteomes" id="UP000027361">
    <property type="component" value="Unassembled WGS sequence"/>
</dbReference>
<feature type="compositionally biased region" description="Polar residues" evidence="4">
    <location>
        <begin position="2024"/>
        <end position="2047"/>
    </location>
</feature>
<name>A0A066VIK9_TILAU</name>
<dbReference type="SUPFAM" id="SSF56104">
    <property type="entry name" value="SAICAR synthase-like"/>
    <property type="match status" value="1"/>
</dbReference>
<feature type="compositionally biased region" description="Pro residues" evidence="4">
    <location>
        <begin position="16"/>
        <end position="26"/>
    </location>
</feature>
<dbReference type="PROSITE" id="PS51455">
    <property type="entry name" value="PIPK"/>
    <property type="match status" value="1"/>
</dbReference>
<proteinExistence type="predicted"/>
<feature type="compositionally biased region" description="Polar residues" evidence="4">
    <location>
        <begin position="644"/>
        <end position="660"/>
    </location>
</feature>
<keyword evidence="7" id="KW-1185">Reference proteome</keyword>
<dbReference type="RefSeq" id="XP_013240707.1">
    <property type="nucleotide sequence ID" value="XM_013385253.1"/>
</dbReference>
<evidence type="ECO:0000259" key="5">
    <source>
        <dbReference type="PROSITE" id="PS51455"/>
    </source>
</evidence>
<dbReference type="GO" id="GO:0000285">
    <property type="term" value="F:1-phosphatidylinositol-3-phosphate 5-kinase activity"/>
    <property type="evidence" value="ECO:0007669"/>
    <property type="project" value="InterPro"/>
</dbReference>
<dbReference type="EMBL" id="JMSN01000119">
    <property type="protein sequence ID" value="KDN38395.1"/>
    <property type="molecule type" value="Genomic_DNA"/>
</dbReference>
<accession>A0A066VIK9</accession>
<dbReference type="Gene3D" id="3.30.810.10">
    <property type="entry name" value="2-Layer Sandwich"/>
    <property type="match status" value="1"/>
</dbReference>
<dbReference type="InParanoid" id="A0A066VIK9"/>
<evidence type="ECO:0000256" key="2">
    <source>
        <dbReference type="ARBA" id="ARBA00022840"/>
    </source>
</evidence>
<feature type="region of interest" description="Disordered" evidence="4">
    <location>
        <begin position="706"/>
        <end position="749"/>
    </location>
</feature>
<evidence type="ECO:0000256" key="1">
    <source>
        <dbReference type="ARBA" id="ARBA00022741"/>
    </source>
</evidence>
<feature type="domain" description="PIPK" evidence="5">
    <location>
        <begin position="2025"/>
        <end position="2383"/>
    </location>
</feature>
<organism evidence="6 7">
    <name type="scientific">Tilletiaria anomala (strain ATCC 24038 / CBS 436.72 / UBC 951)</name>
    <dbReference type="NCBI Taxonomy" id="1037660"/>
    <lineage>
        <taxon>Eukaryota</taxon>
        <taxon>Fungi</taxon>
        <taxon>Dikarya</taxon>
        <taxon>Basidiomycota</taxon>
        <taxon>Ustilaginomycotina</taxon>
        <taxon>Exobasidiomycetes</taxon>
        <taxon>Georgefischeriales</taxon>
        <taxon>Tilletiariaceae</taxon>
        <taxon>Tilletiaria</taxon>
    </lineage>
</organism>
<feature type="region of interest" description="Disordered" evidence="4">
    <location>
        <begin position="1951"/>
        <end position="1997"/>
    </location>
</feature>
<dbReference type="OMA" id="EWAKMVV"/>
<feature type="region of interest" description="Disordered" evidence="4">
    <location>
        <begin position="890"/>
        <end position="912"/>
    </location>
</feature>
<dbReference type="Gene3D" id="3.30.800.10">
    <property type="entry name" value="Phosphatidylinositol Phosphate Kinase II Beta"/>
    <property type="match status" value="1"/>
</dbReference>
<feature type="region of interest" description="Disordered" evidence="4">
    <location>
        <begin position="499"/>
        <end position="521"/>
    </location>
</feature>